<evidence type="ECO:0000313" key="8">
    <source>
        <dbReference type="Proteomes" id="UP001318040"/>
    </source>
</evidence>
<evidence type="ECO:0000313" key="9">
    <source>
        <dbReference type="RefSeq" id="XP_032816092.1"/>
    </source>
</evidence>
<dbReference type="FunFam" id="3.30.70.330:FF:000340">
    <property type="entry name" value="RNA-binding motif protein 28"/>
    <property type="match status" value="1"/>
</dbReference>
<keyword evidence="4" id="KW-0539">Nucleus</keyword>
<dbReference type="Pfam" id="PF00076">
    <property type="entry name" value="RRM_1"/>
    <property type="match status" value="4"/>
</dbReference>
<dbReference type="CDD" id="cd12416">
    <property type="entry name" value="RRM4_RBM28_like"/>
    <property type="match status" value="1"/>
</dbReference>
<dbReference type="PANTHER" id="PTHR48039">
    <property type="entry name" value="RNA-BINDING MOTIF PROTEIN 14B"/>
    <property type="match status" value="1"/>
</dbReference>
<feature type="compositionally biased region" description="Gly residues" evidence="6">
    <location>
        <begin position="765"/>
        <end position="779"/>
    </location>
</feature>
<dbReference type="InterPro" id="IPR000504">
    <property type="entry name" value="RRM_dom"/>
</dbReference>
<dbReference type="PROSITE" id="PS50102">
    <property type="entry name" value="RRM"/>
    <property type="match status" value="4"/>
</dbReference>
<sequence length="928" mass="100569">MMSSPGEPIERANWGSEDADMAAPVRATGASLFVRGLPRDASAAGLEEALGEFGPIRQCFVVTEKGSPHCKGFGYVTFALPADAAQALKGKVEYHGHKLITTVAKKKPPVKKTKPSKTEAEEAATTEEPAWESQPRQRPTLELSGLPPALEPEMLESLCRQRAGVLDVARVPDHPTKVHVSFSTVREATTAMTFWQQNLIQGKRVSVVLLYRPGIMKKSRLRARLIVRNLSFKCSQGDLKRAFSPFGIVLEVNIPKKPDGKMKGFGFVQFTSMPDATRALKEMNSKEIKGRAVSVDWALAKDKYELANASKAPGKKAEGKQGAINGGSKGPAGDEDKDDEDDEDKEKEEDTECVAQAAPPGRETRAGPRSGDGDPESESGSDEGSTAASNDDDDDAHGDDGSDDESDDEDGSDDEDDDEESDGEKKRAVNRNLPSDVGEGKTVFIRNLSFDSEEGPLGEVLTKFGKLRYVRVVLHPDTEHSKGCAFAQFHTAEAAQACIAATQGPEEAGGLALDGRRLVVCLAVSRDEARTLADKRDAKPTDRRNLYLAREGLIRAGTAAAEGLGSADLAKRERFEQLKRQKLRRVTVFVSRTRLCVHNIPKSADDKKLRSIFLCAGGPGARITECRIMRDMQVVNSRGLGQSKGFGFVEFVEHEHALTALRSTNNNPAIFGPAKRLIVEFSLEDRVKLNAKEARLLKSRQKQAAVKGKGNVAIDVAGGGAGGVWKGKASGNAKGQKGMSAVAQESRGSEPHKTGAREPGRAKVGAGGAVGKGGGGTGRWAGFQTRVEEQRQEEGDGPRRKLLPLPSHSGPKIRKRDKGKPLAMKRDQKPKNKKSRAERRSGGAGGEGLPQQALSRVPAGVAPAHRTPVQRTLVQRTLVQRTPRAEKRAHQADHEERRFGDLVKRYKQRIFGSEQAAMRPMASKWFQE</sequence>
<evidence type="ECO:0000256" key="2">
    <source>
        <dbReference type="ARBA" id="ARBA00022737"/>
    </source>
</evidence>
<comment type="subcellular location">
    <subcellularLocation>
        <location evidence="1">Nucleus</location>
    </subcellularLocation>
</comment>
<keyword evidence="2" id="KW-0677">Repeat</keyword>
<evidence type="ECO:0000259" key="7">
    <source>
        <dbReference type="PROSITE" id="PS50102"/>
    </source>
</evidence>
<dbReference type="GO" id="GO:0003729">
    <property type="term" value="F:mRNA binding"/>
    <property type="evidence" value="ECO:0007669"/>
    <property type="project" value="TreeGrafter"/>
</dbReference>
<feature type="domain" description="RRM" evidence="7">
    <location>
        <begin position="441"/>
        <end position="525"/>
    </location>
</feature>
<name>A0AAJ7TGE1_PETMA</name>
<evidence type="ECO:0000256" key="3">
    <source>
        <dbReference type="ARBA" id="ARBA00022884"/>
    </source>
</evidence>
<feature type="compositionally biased region" description="Polar residues" evidence="6">
    <location>
        <begin position="869"/>
        <end position="880"/>
    </location>
</feature>
<gene>
    <name evidence="9" type="primary">RBM28</name>
</gene>
<protein>
    <submittedName>
        <fullName evidence="9">RNA-binding protein 28 isoform X2</fullName>
    </submittedName>
</protein>
<dbReference type="InterPro" id="IPR051945">
    <property type="entry name" value="RRM_MRD1_RNA_proc_ribogen"/>
</dbReference>
<organism evidence="8 9">
    <name type="scientific">Petromyzon marinus</name>
    <name type="common">Sea lamprey</name>
    <dbReference type="NCBI Taxonomy" id="7757"/>
    <lineage>
        <taxon>Eukaryota</taxon>
        <taxon>Metazoa</taxon>
        <taxon>Chordata</taxon>
        <taxon>Craniata</taxon>
        <taxon>Vertebrata</taxon>
        <taxon>Cyclostomata</taxon>
        <taxon>Hyperoartia</taxon>
        <taxon>Petromyzontiformes</taxon>
        <taxon>Petromyzontidae</taxon>
        <taxon>Petromyzon</taxon>
    </lineage>
</organism>
<accession>A0AAJ7TGE1</accession>
<dbReference type="InterPro" id="IPR012677">
    <property type="entry name" value="Nucleotide-bd_a/b_plait_sf"/>
</dbReference>
<reference evidence="9" key="1">
    <citation type="submission" date="2025-08" db="UniProtKB">
        <authorList>
            <consortium name="RefSeq"/>
        </authorList>
    </citation>
    <scope>IDENTIFICATION</scope>
    <source>
        <tissue evidence="9">Sperm</tissue>
    </source>
</reference>
<dbReference type="CDD" id="cd00590">
    <property type="entry name" value="RRM_SF"/>
    <property type="match status" value="1"/>
</dbReference>
<feature type="domain" description="RRM" evidence="7">
    <location>
        <begin position="593"/>
        <end position="684"/>
    </location>
</feature>
<dbReference type="InterPro" id="IPR035979">
    <property type="entry name" value="RBD_domain_sf"/>
</dbReference>
<dbReference type="GO" id="GO:0005730">
    <property type="term" value="C:nucleolus"/>
    <property type="evidence" value="ECO:0007669"/>
    <property type="project" value="TreeGrafter"/>
</dbReference>
<feature type="domain" description="RRM" evidence="7">
    <location>
        <begin position="30"/>
        <end position="115"/>
    </location>
</feature>
<dbReference type="Proteomes" id="UP001318040">
    <property type="component" value="Chromosome 24"/>
</dbReference>
<keyword evidence="8" id="KW-1185">Reference proteome</keyword>
<feature type="domain" description="RRM" evidence="7">
    <location>
        <begin position="223"/>
        <end position="300"/>
    </location>
</feature>
<feature type="compositionally biased region" description="Acidic residues" evidence="6">
    <location>
        <begin position="390"/>
        <end position="422"/>
    </location>
</feature>
<evidence type="ECO:0000256" key="6">
    <source>
        <dbReference type="SAM" id="MobiDB-lite"/>
    </source>
</evidence>
<dbReference type="PANTHER" id="PTHR48039:SF5">
    <property type="entry name" value="RNA-BINDING PROTEIN 28"/>
    <property type="match status" value="1"/>
</dbReference>
<dbReference type="CTD" id="55131"/>
<dbReference type="SMART" id="SM00360">
    <property type="entry name" value="RRM"/>
    <property type="match status" value="5"/>
</dbReference>
<dbReference type="RefSeq" id="XP_032816092.1">
    <property type="nucleotide sequence ID" value="XM_032960201.1"/>
</dbReference>
<feature type="compositionally biased region" description="Acidic residues" evidence="6">
    <location>
        <begin position="333"/>
        <end position="352"/>
    </location>
</feature>
<feature type="region of interest" description="Disordered" evidence="6">
    <location>
        <begin position="106"/>
        <end position="142"/>
    </location>
</feature>
<keyword evidence="3 5" id="KW-0694">RNA-binding</keyword>
<feature type="compositionally biased region" description="Basic residues" evidence="6">
    <location>
        <begin position="106"/>
        <end position="115"/>
    </location>
</feature>
<feature type="compositionally biased region" description="Basic and acidic residues" evidence="6">
    <location>
        <begin position="786"/>
        <end position="799"/>
    </location>
</feature>
<evidence type="ECO:0000256" key="1">
    <source>
        <dbReference type="ARBA" id="ARBA00004123"/>
    </source>
</evidence>
<feature type="region of interest" description="Disordered" evidence="6">
    <location>
        <begin position="727"/>
        <end position="896"/>
    </location>
</feature>
<feature type="region of interest" description="Disordered" evidence="6">
    <location>
        <begin position="309"/>
        <end position="437"/>
    </location>
</feature>
<dbReference type="AlphaFoldDB" id="A0AAJ7TGE1"/>
<dbReference type="SUPFAM" id="SSF54928">
    <property type="entry name" value="RNA-binding domain, RBD"/>
    <property type="match status" value="3"/>
</dbReference>
<evidence type="ECO:0000256" key="4">
    <source>
        <dbReference type="ARBA" id="ARBA00023242"/>
    </source>
</evidence>
<evidence type="ECO:0000256" key="5">
    <source>
        <dbReference type="PROSITE-ProRule" id="PRU00176"/>
    </source>
</evidence>
<dbReference type="FunFam" id="3.30.70.330:FF:000182">
    <property type="entry name" value="RNA-binding motif protein 28"/>
    <property type="match status" value="1"/>
</dbReference>
<dbReference type="CDD" id="cd12414">
    <property type="entry name" value="RRM2_RBM28_like"/>
    <property type="match status" value="1"/>
</dbReference>
<dbReference type="Gene3D" id="3.30.70.330">
    <property type="match status" value="4"/>
</dbReference>
<feature type="compositionally biased region" description="Basic and acidic residues" evidence="6">
    <location>
        <begin position="883"/>
        <end position="896"/>
    </location>
</feature>
<proteinExistence type="predicted"/>
<dbReference type="CDD" id="cd12415">
    <property type="entry name" value="RRM3_RBM28_like"/>
    <property type="match status" value="1"/>
</dbReference>
<feature type="compositionally biased region" description="Basic and acidic residues" evidence="6">
    <location>
        <begin position="747"/>
        <end position="761"/>
    </location>
</feature>